<keyword evidence="6" id="KW-1185">Reference proteome</keyword>
<dbReference type="Gene3D" id="3.30.559.10">
    <property type="entry name" value="Chloramphenicol acetyltransferase-like domain"/>
    <property type="match status" value="1"/>
</dbReference>
<comment type="similarity">
    <text evidence="3">Belongs to the NRP synthetase family.</text>
</comment>
<feature type="domain" description="Condensation" evidence="4">
    <location>
        <begin position="255"/>
        <end position="424"/>
    </location>
</feature>
<keyword evidence="1" id="KW-0596">Phosphopantetheine</keyword>
<reference evidence="5 6" key="1">
    <citation type="submission" date="2016-10" db="EMBL/GenBank/DDBJ databases">
        <title>Genome sequence of the ascomycete fungus Penicillium subrubescens.</title>
        <authorList>
            <person name="De Vries R.P."/>
            <person name="Peng M."/>
            <person name="Dilokpimol A."/>
            <person name="Hilden K."/>
            <person name="Makela M.R."/>
            <person name="Grigoriev I."/>
            <person name="Riley R."/>
            <person name="Granchi Z."/>
        </authorList>
    </citation>
    <scope>NUCLEOTIDE SEQUENCE [LARGE SCALE GENOMIC DNA]</scope>
    <source>
        <strain evidence="5 6">CBS 132785</strain>
    </source>
</reference>
<dbReference type="InterPro" id="IPR001242">
    <property type="entry name" value="Condensation_dom"/>
</dbReference>
<dbReference type="GO" id="GO:0003824">
    <property type="term" value="F:catalytic activity"/>
    <property type="evidence" value="ECO:0007669"/>
    <property type="project" value="InterPro"/>
</dbReference>
<name>A0A1Q5TU68_9EURO</name>
<evidence type="ECO:0000313" key="5">
    <source>
        <dbReference type="EMBL" id="OKP03774.1"/>
    </source>
</evidence>
<evidence type="ECO:0000259" key="4">
    <source>
        <dbReference type="Pfam" id="PF00668"/>
    </source>
</evidence>
<dbReference type="InterPro" id="IPR042099">
    <property type="entry name" value="ANL_N_sf"/>
</dbReference>
<sequence>MWGVKQFTTLSDRGRFLKTGDLARYNADGTINLLGRKDSEVKIRGQRVNLKEVEILMRPQLGPNFDIFVESVLPKGSTPTLAAFLFAKDAHSLSSKSVDGHGFAAHPTSLSARIQLVDSPLQTSLPVDMVPAVYLLVSALPTSISGKVDRRALTERVIALTGAELDTLMHGQPAEVLPPSTPMEKRLVTLIADTPQLECANIAVNASFLKLGGDSHRNGLYIFPAPTIASLAQRAQVQIDTKTIDFDRNSLFGLTPMQRHILSGERSPTGSSVLIELQRQQESCQVADAILSLVIQHPMLRSRFVVLENGEVRQMMMDAVDGGLLFGEREIKLSEDFETLRETGISLLDPCKGPVVGVYLIQSLGGKQMLLLVAHDLIVDSRSWVVLQSDLEQLLGENTLDEVPSFQEWYNLIQGKAKQNDILRELASEGWAGGDDDSNIPIYGSSLKLLRGQTAALDSEPCHLLFGDVRELLQVQPWQIILAALARSYYLVFPDRRPPSLAV</sequence>
<evidence type="ECO:0000256" key="1">
    <source>
        <dbReference type="ARBA" id="ARBA00022450"/>
    </source>
</evidence>
<dbReference type="PANTHER" id="PTHR45398">
    <property type="match status" value="1"/>
</dbReference>
<keyword evidence="2" id="KW-0597">Phosphoprotein</keyword>
<dbReference type="SUPFAM" id="SSF52777">
    <property type="entry name" value="CoA-dependent acyltransferases"/>
    <property type="match status" value="1"/>
</dbReference>
<dbReference type="STRING" id="1316194.A0A1Q5TU68"/>
<dbReference type="Gene3D" id="3.40.50.12780">
    <property type="entry name" value="N-terminal domain of ligase-like"/>
    <property type="match status" value="1"/>
</dbReference>
<evidence type="ECO:0000256" key="3">
    <source>
        <dbReference type="ARBA" id="ARBA00029454"/>
    </source>
</evidence>
<dbReference type="InterPro" id="IPR023213">
    <property type="entry name" value="CAT-like_dom_sf"/>
</dbReference>
<dbReference type="AlphaFoldDB" id="A0A1Q5TU68"/>
<organism evidence="5 6">
    <name type="scientific">Penicillium subrubescens</name>
    <dbReference type="NCBI Taxonomy" id="1316194"/>
    <lineage>
        <taxon>Eukaryota</taxon>
        <taxon>Fungi</taxon>
        <taxon>Dikarya</taxon>
        <taxon>Ascomycota</taxon>
        <taxon>Pezizomycotina</taxon>
        <taxon>Eurotiomycetes</taxon>
        <taxon>Eurotiomycetidae</taxon>
        <taxon>Eurotiales</taxon>
        <taxon>Aspergillaceae</taxon>
        <taxon>Penicillium</taxon>
    </lineage>
</organism>
<evidence type="ECO:0000256" key="2">
    <source>
        <dbReference type="ARBA" id="ARBA00022553"/>
    </source>
</evidence>
<dbReference type="PANTHER" id="PTHR45398:SF1">
    <property type="entry name" value="ENZYME, PUTATIVE (JCVI)-RELATED"/>
    <property type="match status" value="1"/>
</dbReference>
<dbReference type="EMBL" id="MNBE01000615">
    <property type="protein sequence ID" value="OKP03774.1"/>
    <property type="molecule type" value="Genomic_DNA"/>
</dbReference>
<dbReference type="Pfam" id="PF00668">
    <property type="entry name" value="Condensation"/>
    <property type="match status" value="1"/>
</dbReference>
<dbReference type="InterPro" id="IPR045851">
    <property type="entry name" value="AMP-bd_C_sf"/>
</dbReference>
<dbReference type="Proteomes" id="UP000186955">
    <property type="component" value="Unassembled WGS sequence"/>
</dbReference>
<comment type="caution">
    <text evidence="5">The sequence shown here is derived from an EMBL/GenBank/DDBJ whole genome shotgun (WGS) entry which is preliminary data.</text>
</comment>
<dbReference type="SUPFAM" id="SSF56801">
    <property type="entry name" value="Acetyl-CoA synthetase-like"/>
    <property type="match status" value="1"/>
</dbReference>
<proteinExistence type="inferred from homology"/>
<evidence type="ECO:0000313" key="6">
    <source>
        <dbReference type="Proteomes" id="UP000186955"/>
    </source>
</evidence>
<protein>
    <submittedName>
        <fullName evidence="5">Nonribosomal peptide synthetase 12</fullName>
    </submittedName>
</protein>
<dbReference type="Gene3D" id="3.30.300.30">
    <property type="match status" value="1"/>
</dbReference>
<accession>A0A1Q5TU68</accession>
<gene>
    <name evidence="5" type="ORF">PENSUB_6783</name>
</gene>